<evidence type="ECO:0000313" key="2">
    <source>
        <dbReference type="Proteomes" id="UP001330749"/>
    </source>
</evidence>
<gene>
    <name evidence="1" type="ORF">P4447_07625</name>
</gene>
<evidence type="ECO:0000313" key="1">
    <source>
        <dbReference type="EMBL" id="MED3562322.1"/>
    </source>
</evidence>
<dbReference type="RefSeq" id="WP_327967227.1">
    <property type="nucleotide sequence ID" value="NZ_JARMQG010000084.1"/>
</dbReference>
<dbReference type="EMBL" id="JARMQG010000084">
    <property type="protein sequence ID" value="MED3562322.1"/>
    <property type="molecule type" value="Genomic_DNA"/>
</dbReference>
<proteinExistence type="predicted"/>
<accession>A0ABU6N7W9</accession>
<comment type="caution">
    <text evidence="1">The sequence shown here is derived from an EMBL/GenBank/DDBJ whole genome shotgun (WGS) entry which is preliminary data.</text>
</comment>
<protein>
    <recommendedName>
        <fullName evidence="3">Phage protein</fullName>
    </recommendedName>
</protein>
<organism evidence="1 2">
    <name type="scientific">Bacillus xiapuensis</name>
    <dbReference type="NCBI Taxonomy" id="2014075"/>
    <lineage>
        <taxon>Bacteria</taxon>
        <taxon>Bacillati</taxon>
        <taxon>Bacillota</taxon>
        <taxon>Bacilli</taxon>
        <taxon>Bacillales</taxon>
        <taxon>Bacillaceae</taxon>
        <taxon>Bacillus</taxon>
    </lineage>
</organism>
<dbReference type="Proteomes" id="UP001330749">
    <property type="component" value="Unassembled WGS sequence"/>
</dbReference>
<keyword evidence="2" id="KW-1185">Reference proteome</keyword>
<sequence>MTKEEFEKRYCEQSGITTEEYYNDCNLITLPCNCDYEGCEGWAAIDNTPRAIKTHKDLYS</sequence>
<evidence type="ECO:0008006" key="3">
    <source>
        <dbReference type="Google" id="ProtNLM"/>
    </source>
</evidence>
<reference evidence="1 2" key="1">
    <citation type="submission" date="2023-03" db="EMBL/GenBank/DDBJ databases">
        <title>Bacillus Genome Sequencing.</title>
        <authorList>
            <person name="Dunlap C."/>
        </authorList>
    </citation>
    <scope>NUCLEOTIDE SEQUENCE [LARGE SCALE GENOMIC DNA]</scope>
    <source>
        <strain evidence="1 2">B-14544</strain>
    </source>
</reference>
<name>A0ABU6N7W9_9BACI</name>